<dbReference type="EMBL" id="DYWO01000442">
    <property type="protein sequence ID" value="HJF51032.1"/>
    <property type="molecule type" value="Genomic_DNA"/>
</dbReference>
<dbReference type="Gene3D" id="3.50.50.60">
    <property type="entry name" value="FAD/NAD(P)-binding domain"/>
    <property type="match status" value="1"/>
</dbReference>
<dbReference type="Proteomes" id="UP000775129">
    <property type="component" value="Unassembled WGS sequence"/>
</dbReference>
<accession>A0A921GQD2</accession>
<comment type="caution">
    <text evidence="2">The sequence shown here is derived from an EMBL/GenBank/DDBJ whole genome shotgun (WGS) entry which is preliminary data.</text>
</comment>
<evidence type="ECO:0000259" key="1">
    <source>
        <dbReference type="Pfam" id="PF01266"/>
    </source>
</evidence>
<dbReference type="Pfam" id="PF01266">
    <property type="entry name" value="DAO"/>
    <property type="match status" value="1"/>
</dbReference>
<dbReference type="SUPFAM" id="SSF51905">
    <property type="entry name" value="FAD/NAD(P)-binding domain"/>
    <property type="match status" value="1"/>
</dbReference>
<dbReference type="InterPro" id="IPR036188">
    <property type="entry name" value="FAD/NAD-bd_sf"/>
</dbReference>
<organism evidence="2 3">
    <name type="scientific">Brachybacterium paraconglomeratum</name>
    <dbReference type="NCBI Taxonomy" id="173362"/>
    <lineage>
        <taxon>Bacteria</taxon>
        <taxon>Bacillati</taxon>
        <taxon>Actinomycetota</taxon>
        <taxon>Actinomycetes</taxon>
        <taxon>Micrococcales</taxon>
        <taxon>Dermabacteraceae</taxon>
        <taxon>Brachybacterium</taxon>
    </lineage>
</organism>
<dbReference type="AlphaFoldDB" id="A0A921GQD2"/>
<feature type="domain" description="FAD dependent oxidoreductase" evidence="1">
    <location>
        <begin position="2"/>
        <end position="35"/>
    </location>
</feature>
<reference evidence="2" key="2">
    <citation type="submission" date="2021-09" db="EMBL/GenBank/DDBJ databases">
        <authorList>
            <person name="Gilroy R."/>
        </authorList>
    </citation>
    <scope>NUCLEOTIDE SEQUENCE</scope>
    <source>
        <strain evidence="2">1647</strain>
    </source>
</reference>
<sequence>MDVTVIGGGIAGLALAHQLAPDHDVTVLEASPGPRGGGYMIDF</sequence>
<name>A0A921GQD2_9MICO</name>
<reference evidence="2" key="1">
    <citation type="journal article" date="2021" name="PeerJ">
        <title>Extensive microbial diversity within the chicken gut microbiome revealed by metagenomics and culture.</title>
        <authorList>
            <person name="Gilroy R."/>
            <person name="Ravi A."/>
            <person name="Getino M."/>
            <person name="Pursley I."/>
            <person name="Horton D.L."/>
            <person name="Alikhan N.F."/>
            <person name="Baker D."/>
            <person name="Gharbi K."/>
            <person name="Hall N."/>
            <person name="Watson M."/>
            <person name="Adriaenssens E.M."/>
            <person name="Foster-Nyarko E."/>
            <person name="Jarju S."/>
            <person name="Secka A."/>
            <person name="Antonio M."/>
            <person name="Oren A."/>
            <person name="Chaudhuri R.R."/>
            <person name="La Ragione R."/>
            <person name="Hildebrand F."/>
            <person name="Pallen M.J."/>
        </authorList>
    </citation>
    <scope>NUCLEOTIDE SEQUENCE</scope>
    <source>
        <strain evidence="2">1647</strain>
    </source>
</reference>
<evidence type="ECO:0000313" key="3">
    <source>
        <dbReference type="Proteomes" id="UP000775129"/>
    </source>
</evidence>
<proteinExistence type="predicted"/>
<feature type="non-terminal residue" evidence="2">
    <location>
        <position position="43"/>
    </location>
</feature>
<gene>
    <name evidence="2" type="ORF">K8W24_14795</name>
</gene>
<dbReference type="InterPro" id="IPR006076">
    <property type="entry name" value="FAD-dep_OxRdtase"/>
</dbReference>
<evidence type="ECO:0000313" key="2">
    <source>
        <dbReference type="EMBL" id="HJF51032.1"/>
    </source>
</evidence>
<protein>
    <submittedName>
        <fullName evidence="2">FAD-dependent oxidoreductase</fullName>
    </submittedName>
</protein>